<dbReference type="PANTHER" id="PTHR22648:SF0">
    <property type="entry name" value="TRANSCRIPTION TERMINATION_ANTITERMINATION PROTEIN NUSA"/>
    <property type="match status" value="1"/>
</dbReference>
<dbReference type="InterPro" id="IPR030842">
    <property type="entry name" value="TF_NusA_bacterial"/>
</dbReference>
<dbReference type="InterPro" id="IPR004087">
    <property type="entry name" value="KH_dom"/>
</dbReference>
<dbReference type="GO" id="GO:0003723">
    <property type="term" value="F:RNA binding"/>
    <property type="evidence" value="ECO:0007669"/>
    <property type="project" value="UniProtKB-KW"/>
</dbReference>
<dbReference type="CDD" id="cd02134">
    <property type="entry name" value="KH-II_NusA_rpt1"/>
    <property type="match status" value="1"/>
</dbReference>
<dbReference type="InterPro" id="IPR025249">
    <property type="entry name" value="TF_NusA_KH_1st"/>
</dbReference>
<reference evidence="8" key="1">
    <citation type="submission" date="2018-06" db="EMBL/GenBank/DDBJ databases">
        <authorList>
            <person name="Zhirakovskaya E."/>
        </authorList>
    </citation>
    <scope>NUCLEOTIDE SEQUENCE</scope>
</reference>
<dbReference type="InterPro" id="IPR015946">
    <property type="entry name" value="KH_dom-like_a/b"/>
</dbReference>
<evidence type="ECO:0000256" key="1">
    <source>
        <dbReference type="ARBA" id="ARBA00022472"/>
    </source>
</evidence>
<dbReference type="NCBIfam" id="TIGR01953">
    <property type="entry name" value="NusA"/>
    <property type="match status" value="1"/>
</dbReference>
<dbReference type="InterPro" id="IPR036555">
    <property type="entry name" value="NusA_N_sf"/>
</dbReference>
<dbReference type="SMART" id="SM00316">
    <property type="entry name" value="S1"/>
    <property type="match status" value="1"/>
</dbReference>
<dbReference type="Gene3D" id="2.40.50.140">
    <property type="entry name" value="Nucleic acid-binding proteins"/>
    <property type="match status" value="1"/>
</dbReference>
<protein>
    <submittedName>
        <fullName evidence="8">Transcription termination protein NusA</fullName>
    </submittedName>
</protein>
<keyword evidence="4" id="KW-0694">RNA-binding</keyword>
<keyword evidence="2" id="KW-0963">Cytoplasm</keyword>
<dbReference type="InterPro" id="IPR013735">
    <property type="entry name" value="TF_NusA_N"/>
</dbReference>
<dbReference type="InterPro" id="IPR003029">
    <property type="entry name" value="S1_domain"/>
</dbReference>
<sequence>MSKEILYVAEALSNEKNVSKEVIYEAVELALATATRKKHRKDMDVKVIIDTQTGNYRSYRRWEVVEDEDFEFEDKQITLKDAQIDNPNVAVGDILEEEMDSIEFGRIAAQTAKQVILQKVREAERMQVVERYEDRIGEVLNGIVRRADRGHIFLDLGNKVEAIIPRDHGIPREKVRQGDRLRGMLIEVNKESRGPLLTLSRGAPEFLVELFKVEVPEIDQNLIMIKGAARDPGFRAKIAVFSADAKLDPIGACVGMRGSRVMSVSNELGGERIDIIMWDEDPAHFVINAMAPAEIESIVLDEERHSIDVAVAEDKLSQAIGRGGQNVRLASELTGWNINVMTATQASEKSQSEAMEFVAIFMSKLDIDEDMSILLVQEGFTSIDEIAYIDESELLSVDGFDEDIVAELRQRARDALLTQLISNEEKLEASKPADDMLKLELMNDKLAYSLAAKAIVTRDDLADLATDELMEITDLTEAQASELIMEARKHWFEEE</sequence>
<dbReference type="InterPro" id="IPR009019">
    <property type="entry name" value="KH_sf_prok-type"/>
</dbReference>
<dbReference type="CDD" id="cd22529">
    <property type="entry name" value="KH-II_NusA_rpt2"/>
    <property type="match status" value="1"/>
</dbReference>
<dbReference type="Gene3D" id="3.30.1480.10">
    <property type="entry name" value="NusA, N-terminal domain"/>
    <property type="match status" value="1"/>
</dbReference>
<dbReference type="Gene3D" id="3.30.300.20">
    <property type="match status" value="2"/>
</dbReference>
<dbReference type="SUPFAM" id="SSF50249">
    <property type="entry name" value="Nucleic acid-binding proteins"/>
    <property type="match status" value="1"/>
</dbReference>
<evidence type="ECO:0000256" key="3">
    <source>
        <dbReference type="ARBA" id="ARBA00022814"/>
    </source>
</evidence>
<dbReference type="Pfam" id="PF14520">
    <property type="entry name" value="HHH_5"/>
    <property type="match status" value="1"/>
</dbReference>
<evidence type="ECO:0000256" key="4">
    <source>
        <dbReference type="ARBA" id="ARBA00022884"/>
    </source>
</evidence>
<keyword evidence="1" id="KW-0806">Transcription termination</keyword>
<dbReference type="EMBL" id="UOEW01000199">
    <property type="protein sequence ID" value="VAW38275.1"/>
    <property type="molecule type" value="Genomic_DNA"/>
</dbReference>
<dbReference type="PROSITE" id="PS50084">
    <property type="entry name" value="KH_TYPE_1"/>
    <property type="match status" value="1"/>
</dbReference>
<dbReference type="InterPro" id="IPR010995">
    <property type="entry name" value="DNA_repair_Rad51/TF_NusA_a-hlx"/>
</dbReference>
<dbReference type="SUPFAM" id="SSF47794">
    <property type="entry name" value="Rad51 N-terminal domain-like"/>
    <property type="match status" value="2"/>
</dbReference>
<dbReference type="GO" id="GO:0005829">
    <property type="term" value="C:cytosol"/>
    <property type="evidence" value="ECO:0007669"/>
    <property type="project" value="TreeGrafter"/>
</dbReference>
<dbReference type="Pfam" id="PF26594">
    <property type="entry name" value="KH_NusA_2nd"/>
    <property type="match status" value="1"/>
</dbReference>
<evidence type="ECO:0000259" key="7">
    <source>
        <dbReference type="PROSITE" id="PS50126"/>
    </source>
</evidence>
<dbReference type="GO" id="GO:0006353">
    <property type="term" value="P:DNA-templated transcription termination"/>
    <property type="evidence" value="ECO:0007669"/>
    <property type="project" value="UniProtKB-KW"/>
</dbReference>
<evidence type="ECO:0000256" key="2">
    <source>
        <dbReference type="ARBA" id="ARBA00022490"/>
    </source>
</evidence>
<dbReference type="InterPro" id="IPR058582">
    <property type="entry name" value="KH_NusA_2nd"/>
</dbReference>
<dbReference type="NCBIfam" id="TIGR01954">
    <property type="entry name" value="nusA_Cterm_rpt"/>
    <property type="match status" value="1"/>
</dbReference>
<dbReference type="FunFam" id="3.30.300.20:FF:000002">
    <property type="entry name" value="Transcription termination/antitermination protein NusA"/>
    <property type="match status" value="1"/>
</dbReference>
<dbReference type="GO" id="GO:0031564">
    <property type="term" value="P:transcription antitermination"/>
    <property type="evidence" value="ECO:0007669"/>
    <property type="project" value="UniProtKB-KW"/>
</dbReference>
<proteinExistence type="inferred from homology"/>
<dbReference type="FunFam" id="3.30.300.20:FF:000005">
    <property type="entry name" value="Transcription termination/antitermination protein NusA"/>
    <property type="match status" value="1"/>
</dbReference>
<dbReference type="AlphaFoldDB" id="A0A3B0V400"/>
<accession>A0A3B0V400</accession>
<gene>
    <name evidence="8" type="ORF">MNBD_GAMMA01-785</name>
</gene>
<keyword evidence="3" id="KW-0889">Transcription antitermination</keyword>
<keyword evidence="5" id="KW-0805">Transcription regulation</keyword>
<dbReference type="HAMAP" id="MF_00945_B">
    <property type="entry name" value="NusA_B"/>
    <property type="match status" value="1"/>
</dbReference>
<dbReference type="SUPFAM" id="SSF69705">
    <property type="entry name" value="Transcription factor NusA, N-terminal domain"/>
    <property type="match status" value="1"/>
</dbReference>
<evidence type="ECO:0000256" key="5">
    <source>
        <dbReference type="ARBA" id="ARBA00023015"/>
    </source>
</evidence>
<dbReference type="Pfam" id="PF13184">
    <property type="entry name" value="KH_NusA_1st"/>
    <property type="match status" value="1"/>
</dbReference>
<dbReference type="InterPro" id="IPR010214">
    <property type="entry name" value="Tscrpt_termin_fac_NusA_C_rpt"/>
</dbReference>
<keyword evidence="6" id="KW-0804">Transcription</keyword>
<feature type="domain" description="S1 motif" evidence="7">
    <location>
        <begin position="137"/>
        <end position="202"/>
    </location>
</feature>
<dbReference type="GO" id="GO:0003700">
    <property type="term" value="F:DNA-binding transcription factor activity"/>
    <property type="evidence" value="ECO:0007669"/>
    <property type="project" value="InterPro"/>
</dbReference>
<dbReference type="PANTHER" id="PTHR22648">
    <property type="entry name" value="TRANSCRIPTION TERMINATION FACTOR NUSA"/>
    <property type="match status" value="1"/>
</dbReference>
<dbReference type="InterPro" id="IPR010213">
    <property type="entry name" value="TF_NusA"/>
</dbReference>
<dbReference type="PROSITE" id="PS50126">
    <property type="entry name" value="S1"/>
    <property type="match status" value="1"/>
</dbReference>
<evidence type="ECO:0000256" key="6">
    <source>
        <dbReference type="ARBA" id="ARBA00023163"/>
    </source>
</evidence>
<dbReference type="GO" id="GO:0000166">
    <property type="term" value="F:nucleotide binding"/>
    <property type="evidence" value="ECO:0007669"/>
    <property type="project" value="InterPro"/>
</dbReference>
<dbReference type="CDD" id="cd04455">
    <property type="entry name" value="S1_NusA"/>
    <property type="match status" value="1"/>
</dbReference>
<dbReference type="SMART" id="SM00322">
    <property type="entry name" value="KH"/>
    <property type="match status" value="1"/>
</dbReference>
<dbReference type="SUPFAM" id="SSF54814">
    <property type="entry name" value="Prokaryotic type KH domain (KH-domain type II)"/>
    <property type="match status" value="2"/>
</dbReference>
<dbReference type="Pfam" id="PF00575">
    <property type="entry name" value="S1"/>
    <property type="match status" value="1"/>
</dbReference>
<dbReference type="Gene3D" id="1.10.150.20">
    <property type="entry name" value="5' to 3' exonuclease, C-terminal subdomain"/>
    <property type="match status" value="2"/>
</dbReference>
<name>A0A3B0V400_9ZZZZ</name>
<evidence type="ECO:0000313" key="8">
    <source>
        <dbReference type="EMBL" id="VAW38275.1"/>
    </source>
</evidence>
<dbReference type="InterPro" id="IPR012340">
    <property type="entry name" value="NA-bd_OB-fold"/>
</dbReference>
<organism evidence="8">
    <name type="scientific">hydrothermal vent metagenome</name>
    <dbReference type="NCBI Taxonomy" id="652676"/>
    <lineage>
        <taxon>unclassified sequences</taxon>
        <taxon>metagenomes</taxon>
        <taxon>ecological metagenomes</taxon>
    </lineage>
</organism>
<dbReference type="Pfam" id="PF08529">
    <property type="entry name" value="NusA_N"/>
    <property type="match status" value="1"/>
</dbReference>